<dbReference type="GO" id="GO:0030170">
    <property type="term" value="F:pyridoxal phosphate binding"/>
    <property type="evidence" value="ECO:0007669"/>
    <property type="project" value="TreeGrafter"/>
</dbReference>
<dbReference type="Pfam" id="PF01041">
    <property type="entry name" value="DegT_DnrJ_EryC1"/>
    <property type="match status" value="1"/>
</dbReference>
<evidence type="ECO:0000256" key="1">
    <source>
        <dbReference type="ARBA" id="ARBA00037999"/>
    </source>
</evidence>
<dbReference type="SUPFAM" id="SSF53383">
    <property type="entry name" value="PLP-dependent transferases"/>
    <property type="match status" value="1"/>
</dbReference>
<dbReference type="Gene3D" id="3.40.640.10">
    <property type="entry name" value="Type I PLP-dependent aspartate aminotransferase-like (Major domain)"/>
    <property type="match status" value="1"/>
</dbReference>
<dbReference type="InterPro" id="IPR015424">
    <property type="entry name" value="PyrdxlP-dep_Trfase"/>
</dbReference>
<dbReference type="RefSeq" id="WP_073059070.1">
    <property type="nucleotide sequence ID" value="NZ_FQUS01000001.1"/>
</dbReference>
<sequence>MKKKKYTRREFIKQNSLAGGAFLTLGATSSLFAGGVKKSDTPAILGGPAVRSNGWPSWPIWNPETDEKQVLEVLRSGVWSRSKTVAEFEQKWAETVGAKRCLTTVNGTNALVCSLANLDIGFGDEVIVPPYTFIATVQAILLNGAMPVFVDTDRETFQIDAEKIEGKITSRTKAILPVHIYGLPADMTRIMEIAGKHDLVVVEDACQAWLAEVGHQQVGTFGNAGCYSFQNSKNLPMGEGGAIVSNDEEFMDRCYSYHNLGGSYGSVSGAPGAGRLMLGNKLRLSEYQAAIGLAQLERLEDQTRRRSENAAYLKSQIKDIPGIAPYKLYNDVTRAVFHLFPFRYQKEEFKGLSRATFLKALRAEGIPNGDGYSTLNNQPYLEHALSTKNFQQVYPSHMLDFDNFLERNQCPENDKLCNEEAVRLSQWMLLGNRSDMDDIATAIEKIYNSAEKIKQSIS</sequence>
<accession>A0A1M4TP69</accession>
<name>A0A1M4TP69_9BACT</name>
<dbReference type="Proteomes" id="UP000184041">
    <property type="component" value="Unassembled WGS sequence"/>
</dbReference>
<comment type="similarity">
    <text evidence="1 2">Belongs to the DegT/DnrJ/EryC1 family.</text>
</comment>
<dbReference type="STRING" id="1194090.SAMN05443144_101344"/>
<evidence type="ECO:0000313" key="3">
    <source>
        <dbReference type="EMBL" id="SHE46087.1"/>
    </source>
</evidence>
<dbReference type="GO" id="GO:0008483">
    <property type="term" value="F:transaminase activity"/>
    <property type="evidence" value="ECO:0007669"/>
    <property type="project" value="TreeGrafter"/>
</dbReference>
<dbReference type="PROSITE" id="PS51318">
    <property type="entry name" value="TAT"/>
    <property type="match status" value="1"/>
</dbReference>
<dbReference type="InterPro" id="IPR000653">
    <property type="entry name" value="DegT/StrS_aminotransferase"/>
</dbReference>
<gene>
    <name evidence="3" type="ORF">SAMN05443144_101344</name>
</gene>
<evidence type="ECO:0000313" key="4">
    <source>
        <dbReference type="Proteomes" id="UP000184041"/>
    </source>
</evidence>
<reference evidence="3 4" key="1">
    <citation type="submission" date="2016-11" db="EMBL/GenBank/DDBJ databases">
        <authorList>
            <person name="Jaros S."/>
            <person name="Januszkiewicz K."/>
            <person name="Wedrychowicz H."/>
        </authorList>
    </citation>
    <scope>NUCLEOTIDE SEQUENCE [LARGE SCALE GENOMIC DNA]</scope>
    <source>
        <strain evidence="3 4">DSM 21986</strain>
    </source>
</reference>
<dbReference type="OrthoDB" id="9804264at2"/>
<dbReference type="EMBL" id="FQUS01000001">
    <property type="protein sequence ID" value="SHE46087.1"/>
    <property type="molecule type" value="Genomic_DNA"/>
</dbReference>
<protein>
    <submittedName>
        <fullName evidence="3">dTDP-4-amino-4,6-dideoxygalactose transaminase</fullName>
    </submittedName>
</protein>
<dbReference type="InterPro" id="IPR006311">
    <property type="entry name" value="TAT_signal"/>
</dbReference>
<keyword evidence="4" id="KW-1185">Reference proteome</keyword>
<dbReference type="AlphaFoldDB" id="A0A1M4TP69"/>
<evidence type="ECO:0000256" key="2">
    <source>
        <dbReference type="RuleBase" id="RU004508"/>
    </source>
</evidence>
<proteinExistence type="inferred from homology"/>
<dbReference type="PANTHER" id="PTHR30244:SF34">
    <property type="entry name" value="DTDP-4-AMINO-4,6-DIDEOXYGALACTOSE TRANSAMINASE"/>
    <property type="match status" value="1"/>
</dbReference>
<dbReference type="CDD" id="cd00616">
    <property type="entry name" value="AHBA_syn"/>
    <property type="match status" value="1"/>
</dbReference>
<dbReference type="Gene3D" id="3.90.1150.10">
    <property type="entry name" value="Aspartate Aminotransferase, domain 1"/>
    <property type="match status" value="1"/>
</dbReference>
<dbReference type="PANTHER" id="PTHR30244">
    <property type="entry name" value="TRANSAMINASE"/>
    <property type="match status" value="1"/>
</dbReference>
<organism evidence="3 4">
    <name type="scientific">Fodinibius roseus</name>
    <dbReference type="NCBI Taxonomy" id="1194090"/>
    <lineage>
        <taxon>Bacteria</taxon>
        <taxon>Pseudomonadati</taxon>
        <taxon>Balneolota</taxon>
        <taxon>Balneolia</taxon>
        <taxon>Balneolales</taxon>
        <taxon>Balneolaceae</taxon>
        <taxon>Fodinibius</taxon>
    </lineage>
</organism>
<dbReference type="InterPro" id="IPR015421">
    <property type="entry name" value="PyrdxlP-dep_Trfase_major"/>
</dbReference>
<keyword evidence="2" id="KW-0663">Pyridoxal phosphate</keyword>
<dbReference type="InterPro" id="IPR015422">
    <property type="entry name" value="PyrdxlP-dep_Trfase_small"/>
</dbReference>
<dbReference type="GO" id="GO:0000271">
    <property type="term" value="P:polysaccharide biosynthetic process"/>
    <property type="evidence" value="ECO:0007669"/>
    <property type="project" value="TreeGrafter"/>
</dbReference>